<proteinExistence type="predicted"/>
<keyword evidence="3" id="KW-0067">ATP-binding</keyword>
<evidence type="ECO:0000256" key="3">
    <source>
        <dbReference type="ARBA" id="ARBA00022840"/>
    </source>
</evidence>
<protein>
    <recommendedName>
        <fullName evidence="6">Methionyl/Leucyl tRNA synthetase domain-containing protein</fullName>
    </recommendedName>
</protein>
<keyword evidence="4" id="KW-0648">Protein biosynthesis</keyword>
<keyword evidence="1" id="KW-0436">Ligase</keyword>
<dbReference type="AlphaFoldDB" id="A0A644YZ84"/>
<evidence type="ECO:0000256" key="5">
    <source>
        <dbReference type="ARBA" id="ARBA00023146"/>
    </source>
</evidence>
<evidence type="ECO:0000256" key="2">
    <source>
        <dbReference type="ARBA" id="ARBA00022741"/>
    </source>
</evidence>
<accession>A0A644YZ84</accession>
<evidence type="ECO:0000259" key="6">
    <source>
        <dbReference type="Pfam" id="PF09334"/>
    </source>
</evidence>
<dbReference type="GO" id="GO:0005524">
    <property type="term" value="F:ATP binding"/>
    <property type="evidence" value="ECO:0007669"/>
    <property type="project" value="UniProtKB-KW"/>
</dbReference>
<feature type="domain" description="Methionyl/Leucyl tRNA synthetase" evidence="6">
    <location>
        <begin position="39"/>
        <end position="98"/>
    </location>
</feature>
<keyword evidence="5" id="KW-0030">Aminoacyl-tRNA synthetase</keyword>
<evidence type="ECO:0000256" key="4">
    <source>
        <dbReference type="ARBA" id="ARBA00022917"/>
    </source>
</evidence>
<evidence type="ECO:0000256" key="1">
    <source>
        <dbReference type="ARBA" id="ARBA00022598"/>
    </source>
</evidence>
<dbReference type="GO" id="GO:0004812">
    <property type="term" value="F:aminoacyl-tRNA ligase activity"/>
    <property type="evidence" value="ECO:0007669"/>
    <property type="project" value="UniProtKB-KW"/>
</dbReference>
<dbReference type="EMBL" id="VSSQ01006173">
    <property type="protein sequence ID" value="MPM31783.1"/>
    <property type="molecule type" value="Genomic_DNA"/>
</dbReference>
<dbReference type="InterPro" id="IPR015413">
    <property type="entry name" value="Methionyl/Leucyl_tRNA_Synth"/>
</dbReference>
<dbReference type="GO" id="GO:0006418">
    <property type="term" value="P:tRNA aminoacylation for protein translation"/>
    <property type="evidence" value="ECO:0007669"/>
    <property type="project" value="InterPro"/>
</dbReference>
<evidence type="ECO:0000313" key="7">
    <source>
        <dbReference type="EMBL" id="MPM31783.1"/>
    </source>
</evidence>
<sequence length="132" mass="14667">MAKTVVVSVKCPHCGHTLMDQNNPLHEVPSIHLKVSYQDRKGNIHLCSHYGCYDHKCDMELASNEIPEFSCPHCGTALAGDTCEKCKAPMVPLLLENGGKVNFCSRKGCPQHQIVFENVNDAMQLFYDEFGA</sequence>
<dbReference type="Pfam" id="PF09334">
    <property type="entry name" value="tRNA-synt_1g"/>
    <property type="match status" value="1"/>
</dbReference>
<organism evidence="7">
    <name type="scientific">bioreactor metagenome</name>
    <dbReference type="NCBI Taxonomy" id="1076179"/>
    <lineage>
        <taxon>unclassified sequences</taxon>
        <taxon>metagenomes</taxon>
        <taxon>ecological metagenomes</taxon>
    </lineage>
</organism>
<gene>
    <name evidence="7" type="ORF">SDC9_78340</name>
</gene>
<keyword evidence="2" id="KW-0547">Nucleotide-binding</keyword>
<comment type="caution">
    <text evidence="7">The sequence shown here is derived from an EMBL/GenBank/DDBJ whole genome shotgun (WGS) entry which is preliminary data.</text>
</comment>
<reference evidence="7" key="1">
    <citation type="submission" date="2019-08" db="EMBL/GenBank/DDBJ databases">
        <authorList>
            <person name="Kucharzyk K."/>
            <person name="Murdoch R.W."/>
            <person name="Higgins S."/>
            <person name="Loffler F."/>
        </authorList>
    </citation>
    <scope>NUCLEOTIDE SEQUENCE</scope>
</reference>
<name>A0A644YZ84_9ZZZZ</name>